<comment type="caution">
    <text evidence="1">The sequence shown here is derived from an EMBL/GenBank/DDBJ whole genome shotgun (WGS) entry which is preliminary data.</text>
</comment>
<keyword evidence="2" id="KW-1185">Reference proteome</keyword>
<accession>A0AAU9Y4T5</accession>
<gene>
    <name evidence="1" type="ORF">PMEA_00005218</name>
</gene>
<dbReference type="AlphaFoldDB" id="A0AAU9Y4T5"/>
<feature type="non-terminal residue" evidence="1">
    <location>
        <position position="1"/>
    </location>
</feature>
<evidence type="ECO:0008006" key="3">
    <source>
        <dbReference type="Google" id="ProtNLM"/>
    </source>
</evidence>
<dbReference type="Proteomes" id="UP001159428">
    <property type="component" value="Unassembled WGS sequence"/>
</dbReference>
<protein>
    <recommendedName>
        <fullName evidence="3">Glycosyltransferase family 92 protein</fullName>
    </recommendedName>
</protein>
<sequence length="296" mass="35308">FVYLTQTERCLRTKLTRNLDLGNRSKCRCDVVVLSYKAECREYRPAHFTYLFDNTTTWGSGRNRLFFHALERNTNYLYYIFLDDDISLKFNEKATPAMRQLSPIQAFQNWLLDYEPAVGVMDYSNNPAKSLIQLNWKICNKNLINHTWVASPIIFFDPVINAFHAKAVVHIFPLDTRFEQVNWWFTDKYLCSVVEIKFRGQALLFFPVTVYNPLHRPYPRYLAGTNKAWREFIKDVKRDVPERFANHSLLRKFKKDPQLYTRKSQTYCMNVTRHQEIVPFAHFAREEDKKKVFNID</sequence>
<dbReference type="EMBL" id="CALNXJ010000131">
    <property type="protein sequence ID" value="CAH3166223.1"/>
    <property type="molecule type" value="Genomic_DNA"/>
</dbReference>
<evidence type="ECO:0000313" key="1">
    <source>
        <dbReference type="EMBL" id="CAH3166223.1"/>
    </source>
</evidence>
<name>A0AAU9Y4T5_9CNID</name>
<evidence type="ECO:0000313" key="2">
    <source>
        <dbReference type="Proteomes" id="UP001159428"/>
    </source>
</evidence>
<proteinExistence type="predicted"/>
<reference evidence="1 2" key="1">
    <citation type="submission" date="2022-05" db="EMBL/GenBank/DDBJ databases">
        <authorList>
            <consortium name="Genoscope - CEA"/>
            <person name="William W."/>
        </authorList>
    </citation>
    <scope>NUCLEOTIDE SEQUENCE [LARGE SCALE GENOMIC DNA]</scope>
</reference>
<organism evidence="1 2">
    <name type="scientific">Pocillopora meandrina</name>
    <dbReference type="NCBI Taxonomy" id="46732"/>
    <lineage>
        <taxon>Eukaryota</taxon>
        <taxon>Metazoa</taxon>
        <taxon>Cnidaria</taxon>
        <taxon>Anthozoa</taxon>
        <taxon>Hexacorallia</taxon>
        <taxon>Scleractinia</taxon>
        <taxon>Astrocoeniina</taxon>
        <taxon>Pocilloporidae</taxon>
        <taxon>Pocillopora</taxon>
    </lineage>
</organism>